<keyword evidence="3" id="KW-1185">Reference proteome</keyword>
<reference evidence="2 3" key="1">
    <citation type="submission" date="2019-06" db="EMBL/GenBank/DDBJ databases">
        <title>A chromosomal-level reference genome of Carpinus fangiana (Coryloideae, Betulaceae).</title>
        <authorList>
            <person name="Yang X."/>
            <person name="Wang Z."/>
            <person name="Zhang L."/>
            <person name="Hao G."/>
            <person name="Liu J."/>
            <person name="Yang Y."/>
        </authorList>
    </citation>
    <scope>NUCLEOTIDE SEQUENCE [LARGE SCALE GENOMIC DNA]</scope>
    <source>
        <strain evidence="2">Cfa_2016G</strain>
        <tissue evidence="2">Leaf</tissue>
    </source>
</reference>
<dbReference type="Proteomes" id="UP000327013">
    <property type="component" value="Chromosome 6"/>
</dbReference>
<gene>
    <name evidence="2" type="ORF">FH972_016404</name>
</gene>
<sequence length="417" mass="46677">MVEPYNTKEVRQSIGSMPTVWCALKRSLDCSRLQLPSVDVHDPIDNNNLGTSTRKPDSSCCPKAISDLRDVMKHRDKPLGCSTRSLGSMEFLKPVTHEVVLDDSTWEIKISRFYASCNGNVRGKHGPTFVGNQRPANTDHRGRHWVPHYNSGGSTLIKTCGGGCSDIPSECRRSIETDYNGYSNPICHICGAQFRKLDAVEAHHLSEHAVIELGEGDSSRKTIEIICQKRWLKSEKDCRRIERVLKVHNMQKTVARFEEYRETVKIQASKLPKKHPRCLVDGNELLRFYGTTVVCSLGINGSSSLCTLDDCGVCQVLRHGFLTKLESNGGVFTSSRSGRALESIELYEKDSPVRKALIVCRVVAGRIHSPLERIQEMASSGFDSLAWRMGSHYNIEELCVLNPRAILPCFVAIYKPE</sequence>
<dbReference type="PANTHER" id="PTHR31681:SF39">
    <property type="entry name" value="OS01G0785900 PROTEIN"/>
    <property type="match status" value="1"/>
</dbReference>
<accession>A0A5N6RHX1</accession>
<proteinExistence type="predicted"/>
<dbReference type="PANTHER" id="PTHR31681">
    <property type="entry name" value="C2H2-LIKE ZINC FINGER PROTEIN"/>
    <property type="match status" value="1"/>
</dbReference>
<evidence type="ECO:0000313" key="2">
    <source>
        <dbReference type="EMBL" id="KAE8077886.1"/>
    </source>
</evidence>
<feature type="domain" description="C2H2-type" evidence="1">
    <location>
        <begin position="187"/>
        <end position="208"/>
    </location>
</feature>
<dbReference type="AlphaFoldDB" id="A0A5N6RHX1"/>
<dbReference type="FunFam" id="3.90.228.10:FF:000015">
    <property type="entry name" value="C2H2-like zinc finger protein"/>
    <property type="match status" value="1"/>
</dbReference>
<dbReference type="SUPFAM" id="SSF56399">
    <property type="entry name" value="ADP-ribosylation"/>
    <property type="match status" value="1"/>
</dbReference>
<evidence type="ECO:0000313" key="3">
    <source>
        <dbReference type="Proteomes" id="UP000327013"/>
    </source>
</evidence>
<dbReference type="EMBL" id="CM017326">
    <property type="protein sequence ID" value="KAE8077886.1"/>
    <property type="molecule type" value="Genomic_DNA"/>
</dbReference>
<dbReference type="OrthoDB" id="9514740at2759"/>
<dbReference type="PROSITE" id="PS00028">
    <property type="entry name" value="ZINC_FINGER_C2H2_1"/>
    <property type="match status" value="1"/>
</dbReference>
<name>A0A5N6RHX1_9ROSI</name>
<evidence type="ECO:0000259" key="1">
    <source>
        <dbReference type="PROSITE" id="PS00028"/>
    </source>
</evidence>
<organism evidence="2 3">
    <name type="scientific">Carpinus fangiana</name>
    <dbReference type="NCBI Taxonomy" id="176857"/>
    <lineage>
        <taxon>Eukaryota</taxon>
        <taxon>Viridiplantae</taxon>
        <taxon>Streptophyta</taxon>
        <taxon>Embryophyta</taxon>
        <taxon>Tracheophyta</taxon>
        <taxon>Spermatophyta</taxon>
        <taxon>Magnoliopsida</taxon>
        <taxon>eudicotyledons</taxon>
        <taxon>Gunneridae</taxon>
        <taxon>Pentapetalae</taxon>
        <taxon>rosids</taxon>
        <taxon>fabids</taxon>
        <taxon>Fagales</taxon>
        <taxon>Betulaceae</taxon>
        <taxon>Carpinus</taxon>
    </lineage>
</organism>
<dbReference type="Gene3D" id="3.90.228.10">
    <property type="match status" value="1"/>
</dbReference>
<protein>
    <recommendedName>
        <fullName evidence="1">C2H2-type domain-containing protein</fullName>
    </recommendedName>
</protein>
<dbReference type="InterPro" id="IPR013087">
    <property type="entry name" value="Znf_C2H2_type"/>
</dbReference>